<sequence>MCFSNQEPLQPLSNTYSPAWRNSDHGSWNNIEALNQAFAPPSQQESFDTTLVDTLKPLAQSTLQFQQSTSSMIQEHSIALTKLEIQLGQIVQVLNEHQSGGDDQEEKEEQPKETCCAYFHEVPELYEDEVPFIPPKPYVQQIPFPGRFVKQ</sequence>
<accession>A0A498IZ22</accession>
<keyword evidence="2" id="KW-1185">Reference proteome</keyword>
<evidence type="ECO:0000313" key="2">
    <source>
        <dbReference type="Proteomes" id="UP000290289"/>
    </source>
</evidence>
<gene>
    <name evidence="1" type="ORF">DVH24_034475</name>
</gene>
<protein>
    <submittedName>
        <fullName evidence="1">Uncharacterized protein</fullName>
    </submittedName>
</protein>
<reference evidence="1 2" key="1">
    <citation type="submission" date="2018-10" db="EMBL/GenBank/DDBJ databases">
        <title>A high-quality apple genome assembly.</title>
        <authorList>
            <person name="Hu J."/>
        </authorList>
    </citation>
    <scope>NUCLEOTIDE SEQUENCE [LARGE SCALE GENOMIC DNA]</scope>
    <source>
        <strain evidence="2">cv. HFTH1</strain>
        <tissue evidence="1">Young leaf</tissue>
    </source>
</reference>
<dbReference type="AlphaFoldDB" id="A0A498IZ22"/>
<proteinExistence type="predicted"/>
<comment type="caution">
    <text evidence="1">The sequence shown here is derived from an EMBL/GenBank/DDBJ whole genome shotgun (WGS) entry which is preliminary data.</text>
</comment>
<organism evidence="1 2">
    <name type="scientific">Malus domestica</name>
    <name type="common">Apple</name>
    <name type="synonym">Pyrus malus</name>
    <dbReference type="NCBI Taxonomy" id="3750"/>
    <lineage>
        <taxon>Eukaryota</taxon>
        <taxon>Viridiplantae</taxon>
        <taxon>Streptophyta</taxon>
        <taxon>Embryophyta</taxon>
        <taxon>Tracheophyta</taxon>
        <taxon>Spermatophyta</taxon>
        <taxon>Magnoliopsida</taxon>
        <taxon>eudicotyledons</taxon>
        <taxon>Gunneridae</taxon>
        <taxon>Pentapetalae</taxon>
        <taxon>rosids</taxon>
        <taxon>fabids</taxon>
        <taxon>Rosales</taxon>
        <taxon>Rosaceae</taxon>
        <taxon>Amygdaloideae</taxon>
        <taxon>Maleae</taxon>
        <taxon>Malus</taxon>
    </lineage>
</organism>
<dbReference type="Proteomes" id="UP000290289">
    <property type="component" value="Chromosome 10"/>
</dbReference>
<dbReference type="EMBL" id="RDQH01000336">
    <property type="protein sequence ID" value="RXH87575.1"/>
    <property type="molecule type" value="Genomic_DNA"/>
</dbReference>
<evidence type="ECO:0000313" key="1">
    <source>
        <dbReference type="EMBL" id="RXH87575.1"/>
    </source>
</evidence>
<name>A0A498IZ22_MALDO</name>